<dbReference type="GO" id="GO:0032259">
    <property type="term" value="P:methylation"/>
    <property type="evidence" value="ECO:0007669"/>
    <property type="project" value="UniProtKB-KW"/>
</dbReference>
<evidence type="ECO:0000256" key="4">
    <source>
        <dbReference type="ARBA" id="ARBA00022691"/>
    </source>
</evidence>
<keyword evidence="2" id="KW-0489">Methyltransferase</keyword>
<evidence type="ECO:0000256" key="9">
    <source>
        <dbReference type="ARBA" id="ARBA00047885"/>
    </source>
</evidence>
<dbReference type="CDD" id="cd02440">
    <property type="entry name" value="AdoMet_MTases"/>
    <property type="match status" value="1"/>
</dbReference>
<dbReference type="PANTHER" id="PTHR12753">
    <property type="entry name" value="AD-003 - RELATED"/>
    <property type="match status" value="1"/>
</dbReference>
<comment type="catalytic activity">
    <reaction evidence="10">
        <text>N-terminal L-alanyl-L-prolyl-L-lysyl-[protein] + 3 S-adenosyl-L-methionine = N-terminal N,N,N-trimethyl-L-alanyl-L-prolyl-L-lysyl-[protein] + 3 S-adenosyl-L-homocysteine + 3 H(+)</text>
        <dbReference type="Rhea" id="RHEA:54712"/>
        <dbReference type="Rhea" id="RHEA-COMP:13785"/>
        <dbReference type="Rhea" id="RHEA-COMP:13971"/>
        <dbReference type="ChEBI" id="CHEBI:15378"/>
        <dbReference type="ChEBI" id="CHEBI:57856"/>
        <dbReference type="ChEBI" id="CHEBI:59789"/>
        <dbReference type="ChEBI" id="CHEBI:138057"/>
        <dbReference type="ChEBI" id="CHEBI:138315"/>
        <dbReference type="EC" id="2.1.1.244"/>
    </reaction>
</comment>
<evidence type="ECO:0000256" key="5">
    <source>
        <dbReference type="ARBA" id="ARBA00039112"/>
    </source>
</evidence>
<feature type="binding site" evidence="11">
    <location>
        <begin position="115"/>
        <end position="116"/>
    </location>
    <ligand>
        <name>S-adenosyl-L-methionine</name>
        <dbReference type="ChEBI" id="CHEBI:59789"/>
    </ligand>
</feature>
<dbReference type="Proteomes" id="UP001177023">
    <property type="component" value="Unassembled WGS sequence"/>
</dbReference>
<keyword evidence="3" id="KW-0808">Transferase</keyword>
<accession>A0AA36G255</accession>
<sequence>MENVQDPDAVYEKAAEYWKQASADVDGMLGGFAHLHGPDIRESKAFIQSIRKKGFLNDNSYAIDCGAGIGRVTKHLLLPLFKKVDMEDVVDDLITKSLEYIGNEPRIGEKFVEGLQTFAPPQGRYDLIWIQWVSGHLTDEDFVNFFKRCKEGLRPGGCIVLKDNLTSSEATDFDAEDHSWTRPEEKVLTLFEQANLKVMHSKTQTGFPSGMYKVKMFALR</sequence>
<evidence type="ECO:0000256" key="3">
    <source>
        <dbReference type="ARBA" id="ARBA00022679"/>
    </source>
</evidence>
<comment type="catalytic activity">
    <reaction evidence="9">
        <text>N-terminal L-prolyl-L-prolyl-L-lysyl-[protein] + 2 S-adenosyl-L-methionine = N-terminal N,N-dimethyl-L-prolyl-L-prolyl-L-lysyl-[protein] + 2 S-adenosyl-L-homocysteine + 2 H(+)</text>
        <dbReference type="Rhea" id="RHEA:54736"/>
        <dbReference type="Rhea" id="RHEA-COMP:13787"/>
        <dbReference type="Rhea" id="RHEA-COMP:13974"/>
        <dbReference type="ChEBI" id="CHEBI:15378"/>
        <dbReference type="ChEBI" id="CHEBI:57856"/>
        <dbReference type="ChEBI" id="CHEBI:59789"/>
        <dbReference type="ChEBI" id="CHEBI:138059"/>
        <dbReference type="ChEBI" id="CHEBI:138318"/>
        <dbReference type="EC" id="2.1.1.244"/>
    </reaction>
</comment>
<reference evidence="12" key="1">
    <citation type="submission" date="2023-06" db="EMBL/GenBank/DDBJ databases">
        <authorList>
            <person name="Delattre M."/>
        </authorList>
    </citation>
    <scope>NUCLEOTIDE SEQUENCE</scope>
    <source>
        <strain evidence="12">AF72</strain>
    </source>
</reference>
<dbReference type="SUPFAM" id="SSF53335">
    <property type="entry name" value="S-adenosyl-L-methionine-dependent methyltransferases"/>
    <property type="match status" value="1"/>
</dbReference>
<evidence type="ECO:0000313" key="12">
    <source>
        <dbReference type="EMBL" id="CAJ0575461.1"/>
    </source>
</evidence>
<evidence type="ECO:0000256" key="6">
    <source>
        <dbReference type="ARBA" id="ARBA00039449"/>
    </source>
</evidence>
<evidence type="ECO:0000313" key="13">
    <source>
        <dbReference type="Proteomes" id="UP001177023"/>
    </source>
</evidence>
<dbReference type="Gene3D" id="3.40.50.150">
    <property type="entry name" value="Vaccinia Virus protein VP39"/>
    <property type="match status" value="1"/>
</dbReference>
<dbReference type="EMBL" id="CATQJA010002639">
    <property type="protein sequence ID" value="CAJ0575461.1"/>
    <property type="molecule type" value="Genomic_DNA"/>
</dbReference>
<dbReference type="InterPro" id="IPR008576">
    <property type="entry name" value="MeTrfase_NTM1"/>
</dbReference>
<name>A0AA36G255_9BILA</name>
<keyword evidence="13" id="KW-1185">Reference proteome</keyword>
<organism evidence="12 13">
    <name type="scientific">Mesorhabditis spiculigera</name>
    <dbReference type="NCBI Taxonomy" id="96644"/>
    <lineage>
        <taxon>Eukaryota</taxon>
        <taxon>Metazoa</taxon>
        <taxon>Ecdysozoa</taxon>
        <taxon>Nematoda</taxon>
        <taxon>Chromadorea</taxon>
        <taxon>Rhabditida</taxon>
        <taxon>Rhabditina</taxon>
        <taxon>Rhabditomorpha</taxon>
        <taxon>Rhabditoidea</taxon>
        <taxon>Rhabditidae</taxon>
        <taxon>Mesorhabditinae</taxon>
        <taxon>Mesorhabditis</taxon>
    </lineage>
</organism>
<gene>
    <name evidence="12" type="ORF">MSPICULIGERA_LOCUS13771</name>
</gene>
<evidence type="ECO:0000256" key="1">
    <source>
        <dbReference type="ARBA" id="ARBA00009059"/>
    </source>
</evidence>
<dbReference type="GO" id="GO:0071885">
    <property type="term" value="F:N-terminal protein N-methyltransferase activity"/>
    <property type="evidence" value="ECO:0007669"/>
    <property type="project" value="UniProtKB-EC"/>
</dbReference>
<dbReference type="AlphaFoldDB" id="A0AA36G255"/>
<dbReference type="PIRSF" id="PIRSF016958">
    <property type="entry name" value="DUF858_MeTrfase_lik"/>
    <property type="match status" value="1"/>
</dbReference>
<dbReference type="InterPro" id="IPR029063">
    <property type="entry name" value="SAM-dependent_MTases_sf"/>
</dbReference>
<comment type="catalytic activity">
    <reaction evidence="8">
        <text>N-terminal L-seryl-L-prolyl-L-lysyl-[protein] + 3 S-adenosyl-L-methionine = N-terminal N,N,N-trimethyl-L-seryl-L-prolyl-L-lysyl-[protein] + 3 S-adenosyl-L-homocysteine + 3 H(+)</text>
        <dbReference type="Rhea" id="RHEA:54724"/>
        <dbReference type="Rhea" id="RHEA-COMP:13789"/>
        <dbReference type="Rhea" id="RHEA-COMP:13973"/>
        <dbReference type="ChEBI" id="CHEBI:15378"/>
        <dbReference type="ChEBI" id="CHEBI:57856"/>
        <dbReference type="ChEBI" id="CHEBI:59789"/>
        <dbReference type="ChEBI" id="CHEBI:138061"/>
        <dbReference type="ChEBI" id="CHEBI:138317"/>
        <dbReference type="EC" id="2.1.1.244"/>
    </reaction>
</comment>
<comment type="caution">
    <text evidence="12">The sequence shown here is derived from an EMBL/GenBank/DDBJ whole genome shotgun (WGS) entry which is preliminary data.</text>
</comment>
<evidence type="ECO:0000256" key="7">
    <source>
        <dbReference type="ARBA" id="ARBA00043129"/>
    </source>
</evidence>
<feature type="non-terminal residue" evidence="12">
    <location>
        <position position="1"/>
    </location>
</feature>
<feature type="binding site" evidence="11">
    <location>
        <position position="71"/>
    </location>
    <ligand>
        <name>S-adenosyl-L-methionine</name>
        <dbReference type="ChEBI" id="CHEBI:59789"/>
    </ligand>
</feature>
<dbReference type="FunFam" id="3.40.50.150:FF:000025">
    <property type="entry name" value="N-terminal Xaa-Pro-Lys N-methyltransferase 1"/>
    <property type="match status" value="1"/>
</dbReference>
<dbReference type="Pfam" id="PF05891">
    <property type="entry name" value="Methyltransf_PK"/>
    <property type="match status" value="1"/>
</dbReference>
<dbReference type="EC" id="2.1.1.244" evidence="5"/>
<evidence type="ECO:0000256" key="2">
    <source>
        <dbReference type="ARBA" id="ARBA00022603"/>
    </source>
</evidence>
<dbReference type="PANTHER" id="PTHR12753:SF0">
    <property type="entry name" value="ALPHA N-TERMINAL PROTEIN METHYLTRANSFERASE 1"/>
    <property type="match status" value="1"/>
</dbReference>
<protein>
    <recommendedName>
        <fullName evidence="6">Alpha N-terminal protein methyltransferase 1</fullName>
        <ecNumber evidence="5">2.1.1.244</ecNumber>
    </recommendedName>
    <alternativeName>
        <fullName evidence="7">X-Pro-Lys N-terminal protein methyltransferase 1</fullName>
    </alternativeName>
</protein>
<proteinExistence type="inferred from homology"/>
<feature type="binding site" evidence="11">
    <location>
        <position position="131"/>
    </location>
    <ligand>
        <name>S-adenosyl-L-methionine</name>
        <dbReference type="ChEBI" id="CHEBI:59789"/>
    </ligand>
</feature>
<evidence type="ECO:0000256" key="8">
    <source>
        <dbReference type="ARBA" id="ARBA00047306"/>
    </source>
</evidence>
<comment type="similarity">
    <text evidence="1">Belongs to the methyltransferase superfamily. NTM1 family.</text>
</comment>
<evidence type="ECO:0000256" key="11">
    <source>
        <dbReference type="PIRSR" id="PIRSR016958-1"/>
    </source>
</evidence>
<evidence type="ECO:0000256" key="10">
    <source>
        <dbReference type="ARBA" id="ARBA00048167"/>
    </source>
</evidence>
<feature type="binding site" evidence="11">
    <location>
        <position position="66"/>
    </location>
    <ligand>
        <name>S-adenosyl-L-methionine</name>
        <dbReference type="ChEBI" id="CHEBI:59789"/>
    </ligand>
</feature>
<dbReference type="GO" id="GO:0005737">
    <property type="term" value="C:cytoplasm"/>
    <property type="evidence" value="ECO:0007669"/>
    <property type="project" value="TreeGrafter"/>
</dbReference>
<keyword evidence="4 11" id="KW-0949">S-adenosyl-L-methionine</keyword>